<feature type="compositionally biased region" description="Low complexity" evidence="1">
    <location>
        <begin position="16"/>
        <end position="27"/>
    </location>
</feature>
<evidence type="ECO:0000313" key="2">
    <source>
        <dbReference type="EMBL" id="SCG44828.1"/>
    </source>
</evidence>
<name>A0A1C5HFL5_9ACTN</name>
<feature type="compositionally biased region" description="Basic and acidic residues" evidence="1">
    <location>
        <begin position="1"/>
        <end position="10"/>
    </location>
</feature>
<dbReference type="EMBL" id="LT607754">
    <property type="protein sequence ID" value="SCG44828.1"/>
    <property type="molecule type" value="Genomic_DNA"/>
</dbReference>
<proteinExistence type="predicted"/>
<dbReference type="AlphaFoldDB" id="A0A1C5HFL5"/>
<evidence type="ECO:0000313" key="3">
    <source>
        <dbReference type="Proteomes" id="UP000198221"/>
    </source>
</evidence>
<reference evidence="3" key="1">
    <citation type="submission" date="2016-06" db="EMBL/GenBank/DDBJ databases">
        <authorList>
            <person name="Varghese N."/>
            <person name="Submissions Spin"/>
        </authorList>
    </citation>
    <scope>NUCLEOTIDE SEQUENCE [LARGE SCALE GENOMIC DNA]</scope>
    <source>
        <strain evidence="3">DSM 43819</strain>
    </source>
</reference>
<organism evidence="2 3">
    <name type="scientific">Micromonospora inositola</name>
    <dbReference type="NCBI Taxonomy" id="47865"/>
    <lineage>
        <taxon>Bacteria</taxon>
        <taxon>Bacillati</taxon>
        <taxon>Actinomycetota</taxon>
        <taxon>Actinomycetes</taxon>
        <taxon>Micromonosporales</taxon>
        <taxon>Micromonosporaceae</taxon>
        <taxon>Micromonospora</taxon>
    </lineage>
</organism>
<dbReference type="Proteomes" id="UP000198221">
    <property type="component" value="Chromosome I"/>
</dbReference>
<protein>
    <submittedName>
        <fullName evidence="2">Uncharacterized protein</fullName>
    </submittedName>
</protein>
<sequence>MFLVPRDRMANHPGRAAEATPAGMGAARPRRRRCMMTVS</sequence>
<gene>
    <name evidence="2" type="ORF">GA0070613_1271</name>
</gene>
<keyword evidence="3" id="KW-1185">Reference proteome</keyword>
<feature type="compositionally biased region" description="Basic residues" evidence="1">
    <location>
        <begin position="28"/>
        <end position="39"/>
    </location>
</feature>
<accession>A0A1C5HFL5</accession>
<evidence type="ECO:0000256" key="1">
    <source>
        <dbReference type="SAM" id="MobiDB-lite"/>
    </source>
</evidence>
<feature type="region of interest" description="Disordered" evidence="1">
    <location>
        <begin position="1"/>
        <end position="39"/>
    </location>
</feature>